<proteinExistence type="predicted"/>
<feature type="region of interest" description="Disordered" evidence="1">
    <location>
        <begin position="287"/>
        <end position="313"/>
    </location>
</feature>
<feature type="region of interest" description="Disordered" evidence="1">
    <location>
        <begin position="55"/>
        <end position="87"/>
    </location>
</feature>
<dbReference type="AlphaFoldDB" id="A0A8H5TUM4"/>
<evidence type="ECO:0000313" key="3">
    <source>
        <dbReference type="Proteomes" id="UP000567885"/>
    </source>
</evidence>
<keyword evidence="3" id="KW-1185">Reference proteome</keyword>
<evidence type="ECO:0000256" key="1">
    <source>
        <dbReference type="SAM" id="MobiDB-lite"/>
    </source>
</evidence>
<dbReference type="EMBL" id="JAAGWQ010000045">
    <property type="protein sequence ID" value="KAF5674722.1"/>
    <property type="molecule type" value="Genomic_DNA"/>
</dbReference>
<accession>A0A8H5TUM4</accession>
<comment type="caution">
    <text evidence="2">The sequence shown here is derived from an EMBL/GenBank/DDBJ whole genome shotgun (WGS) entry which is preliminary data.</text>
</comment>
<name>A0A8H5TUM4_FUSHE</name>
<sequence length="329" mass="37239">MKAIVICSPVATRKQSRQGDESPIIDVPMIMQNTWVPAIQQAYRRLDFDLPMGDLLRDPHQRHSLGPLQPKQPKKKAVNPYSPHDASKVTKTVRLLKQVDGQQKRSQVSTDSNGNKLIIIDHGSATRGSSTPTKTDDVNPYYTALNTFSPWKDIPPCDPKLVYTCPQPPSITGMFDQKTYFPYQLDMARHLAYNGVSGLYELGDILGDIHRGTAKPVKIARRATDEHGLEAWRHLLTQDLLQPQDGSHISGKPVALSNGALIWIEDRKGKAIAAEWTFADPREWHFSDKTEQVQEEKPEKKKMQQQRRSYETAETIHHGMKPGCDPMWF</sequence>
<organism evidence="2 3">
    <name type="scientific">Fusarium heterosporum</name>
    <dbReference type="NCBI Taxonomy" id="42747"/>
    <lineage>
        <taxon>Eukaryota</taxon>
        <taxon>Fungi</taxon>
        <taxon>Dikarya</taxon>
        <taxon>Ascomycota</taxon>
        <taxon>Pezizomycotina</taxon>
        <taxon>Sordariomycetes</taxon>
        <taxon>Hypocreomycetidae</taxon>
        <taxon>Hypocreales</taxon>
        <taxon>Nectriaceae</taxon>
        <taxon>Fusarium</taxon>
        <taxon>Fusarium heterosporum species complex</taxon>
    </lineage>
</organism>
<reference evidence="2 3" key="1">
    <citation type="submission" date="2020-05" db="EMBL/GenBank/DDBJ databases">
        <title>Identification and distribution of gene clusters putatively required for synthesis of sphingolipid metabolism inhibitors in phylogenetically diverse species of the filamentous fungus Fusarium.</title>
        <authorList>
            <person name="Kim H.-S."/>
            <person name="Busman M."/>
            <person name="Brown D.W."/>
            <person name="Divon H."/>
            <person name="Uhlig S."/>
            <person name="Proctor R.H."/>
        </authorList>
    </citation>
    <scope>NUCLEOTIDE SEQUENCE [LARGE SCALE GENOMIC DNA]</scope>
    <source>
        <strain evidence="2 3">NRRL 20693</strain>
    </source>
</reference>
<protein>
    <submittedName>
        <fullName evidence="2">Uncharacterized protein</fullName>
    </submittedName>
</protein>
<evidence type="ECO:0000313" key="2">
    <source>
        <dbReference type="EMBL" id="KAF5674722.1"/>
    </source>
</evidence>
<dbReference type="OrthoDB" id="5082440at2759"/>
<gene>
    <name evidence="2" type="ORF">FHETE_2796</name>
</gene>
<dbReference type="Proteomes" id="UP000567885">
    <property type="component" value="Unassembled WGS sequence"/>
</dbReference>